<evidence type="ECO:0000313" key="15">
    <source>
        <dbReference type="EMBL" id="CAB4600024.1"/>
    </source>
</evidence>
<feature type="domain" description="Dihydrodipicolinate reductase N-terminal" evidence="13">
    <location>
        <begin position="7"/>
        <end position="120"/>
    </location>
</feature>
<dbReference type="GO" id="GO:0008839">
    <property type="term" value="F:4-hydroxy-tetrahydrodipicolinate reductase"/>
    <property type="evidence" value="ECO:0007669"/>
    <property type="project" value="UniProtKB-EC"/>
</dbReference>
<dbReference type="CDD" id="cd02274">
    <property type="entry name" value="DHDPR_N"/>
    <property type="match status" value="1"/>
</dbReference>
<keyword evidence="8" id="KW-0457">Lysine biosynthesis</keyword>
<evidence type="ECO:0000256" key="9">
    <source>
        <dbReference type="ARBA" id="ARBA00037922"/>
    </source>
</evidence>
<feature type="domain" description="Dihydrodipicolinate reductase C-terminal" evidence="14">
    <location>
        <begin position="124"/>
        <end position="255"/>
    </location>
</feature>
<proteinExistence type="inferred from homology"/>
<dbReference type="InterPro" id="IPR000846">
    <property type="entry name" value="DapB_N"/>
</dbReference>
<keyword evidence="7" id="KW-0520">NAD</keyword>
<keyword evidence="2" id="KW-0963">Cytoplasm</keyword>
<dbReference type="GO" id="GO:0019877">
    <property type="term" value="P:diaminopimelate biosynthetic process"/>
    <property type="evidence" value="ECO:0007669"/>
    <property type="project" value="UniProtKB-KW"/>
</dbReference>
<comment type="catalytic activity">
    <reaction evidence="11">
        <text>(S)-2,3,4,5-tetrahydrodipicolinate + NADP(+) + H2O = (2S,4S)-4-hydroxy-2,3,4,5-tetrahydrodipicolinate + NADPH + H(+)</text>
        <dbReference type="Rhea" id="RHEA:35331"/>
        <dbReference type="ChEBI" id="CHEBI:15377"/>
        <dbReference type="ChEBI" id="CHEBI:15378"/>
        <dbReference type="ChEBI" id="CHEBI:16845"/>
        <dbReference type="ChEBI" id="CHEBI:57783"/>
        <dbReference type="ChEBI" id="CHEBI:58349"/>
        <dbReference type="ChEBI" id="CHEBI:67139"/>
        <dbReference type="EC" id="1.17.1.8"/>
    </reaction>
</comment>
<evidence type="ECO:0000256" key="1">
    <source>
        <dbReference type="ARBA" id="ARBA00006642"/>
    </source>
</evidence>
<evidence type="ECO:0000256" key="5">
    <source>
        <dbReference type="ARBA" id="ARBA00022915"/>
    </source>
</evidence>
<protein>
    <recommendedName>
        <fullName evidence="10">4-hydroxy-tetrahydrodipicolinate reductase</fullName>
        <ecNumber evidence="10">1.17.1.8</ecNumber>
    </recommendedName>
</protein>
<evidence type="ECO:0000256" key="11">
    <source>
        <dbReference type="ARBA" id="ARBA00049080"/>
    </source>
</evidence>
<evidence type="ECO:0000256" key="4">
    <source>
        <dbReference type="ARBA" id="ARBA00022857"/>
    </source>
</evidence>
<keyword evidence="4" id="KW-0521">NADP</keyword>
<keyword evidence="3" id="KW-0028">Amino-acid biosynthesis</keyword>
<comment type="catalytic activity">
    <reaction evidence="12">
        <text>(S)-2,3,4,5-tetrahydrodipicolinate + NAD(+) + H2O = (2S,4S)-4-hydroxy-2,3,4,5-tetrahydrodipicolinate + NADH + H(+)</text>
        <dbReference type="Rhea" id="RHEA:35323"/>
        <dbReference type="ChEBI" id="CHEBI:15377"/>
        <dbReference type="ChEBI" id="CHEBI:15378"/>
        <dbReference type="ChEBI" id="CHEBI:16845"/>
        <dbReference type="ChEBI" id="CHEBI:57540"/>
        <dbReference type="ChEBI" id="CHEBI:57945"/>
        <dbReference type="ChEBI" id="CHEBI:67139"/>
        <dbReference type="EC" id="1.17.1.8"/>
    </reaction>
</comment>
<evidence type="ECO:0000256" key="10">
    <source>
        <dbReference type="ARBA" id="ARBA00038983"/>
    </source>
</evidence>
<comment type="pathway">
    <text evidence="9">Amino-acid biosynthesis; L-lysine biosynthesis via DAP pathway; (S)-tetrahydrodipicolinate from L-aspartate: step 4/4.</text>
</comment>
<dbReference type="InterPro" id="IPR036291">
    <property type="entry name" value="NAD(P)-bd_dom_sf"/>
</dbReference>
<dbReference type="EC" id="1.17.1.8" evidence="10"/>
<dbReference type="Pfam" id="PF01113">
    <property type="entry name" value="DapB_N"/>
    <property type="match status" value="1"/>
</dbReference>
<dbReference type="Gene3D" id="3.40.50.720">
    <property type="entry name" value="NAD(P)-binding Rossmann-like Domain"/>
    <property type="match status" value="1"/>
</dbReference>
<dbReference type="SUPFAM" id="SSF51735">
    <property type="entry name" value="NAD(P)-binding Rossmann-fold domains"/>
    <property type="match status" value="1"/>
</dbReference>
<dbReference type="FunFam" id="3.30.360.10:FF:000009">
    <property type="entry name" value="4-hydroxy-tetrahydrodipicolinate reductase"/>
    <property type="match status" value="1"/>
</dbReference>
<dbReference type="GO" id="GO:0005829">
    <property type="term" value="C:cytosol"/>
    <property type="evidence" value="ECO:0007669"/>
    <property type="project" value="TreeGrafter"/>
</dbReference>
<dbReference type="GO" id="GO:0009089">
    <property type="term" value="P:lysine biosynthetic process via diaminopimelate"/>
    <property type="evidence" value="ECO:0007669"/>
    <property type="project" value="InterPro"/>
</dbReference>
<evidence type="ECO:0000259" key="13">
    <source>
        <dbReference type="Pfam" id="PF01113"/>
    </source>
</evidence>
<name>A0A6J6GLL0_9ZZZZ</name>
<evidence type="ECO:0000256" key="12">
    <source>
        <dbReference type="ARBA" id="ARBA00049396"/>
    </source>
</evidence>
<sequence>MSQHEVIRVGVVGAAGRMGRAVCAAVAADPVLELVAAVDPGAAGETVSGLPVTNDLQALADAGARVAVDFTIAPAARTTLPWLAAHGIHGVVGTTGFTDGDLDGFRRSFTTSNCLIASNFAISAVLMMRFAELAAPWFETAEIIELHHDAKVDAPSGTAVTTAQRMAAASDEWAPDPTQHEVYPGARGGAGPAGIRVHAVRMRGMVAHQEVILGSLGQTLTIRQDSYDRSSYMPGVVLACKHVHEHAGLTLGLDTFLRI</sequence>
<dbReference type="AlphaFoldDB" id="A0A6J6GLL0"/>
<evidence type="ECO:0000256" key="3">
    <source>
        <dbReference type="ARBA" id="ARBA00022605"/>
    </source>
</evidence>
<evidence type="ECO:0000256" key="7">
    <source>
        <dbReference type="ARBA" id="ARBA00023027"/>
    </source>
</evidence>
<evidence type="ECO:0000259" key="14">
    <source>
        <dbReference type="Pfam" id="PF05173"/>
    </source>
</evidence>
<dbReference type="PANTHER" id="PTHR20836:SF0">
    <property type="entry name" value="4-HYDROXY-TETRAHYDRODIPICOLINATE REDUCTASE 1, CHLOROPLASTIC-RELATED"/>
    <property type="match status" value="1"/>
</dbReference>
<dbReference type="PANTHER" id="PTHR20836">
    <property type="entry name" value="DIHYDRODIPICOLINATE REDUCTASE"/>
    <property type="match status" value="1"/>
</dbReference>
<dbReference type="InterPro" id="IPR022664">
    <property type="entry name" value="DapB_N_CS"/>
</dbReference>
<dbReference type="HAMAP" id="MF_00102">
    <property type="entry name" value="DapB"/>
    <property type="match status" value="1"/>
</dbReference>
<dbReference type="SUPFAM" id="SSF55347">
    <property type="entry name" value="Glyceraldehyde-3-phosphate dehydrogenase-like, C-terminal domain"/>
    <property type="match status" value="1"/>
</dbReference>
<keyword evidence="6" id="KW-0560">Oxidoreductase</keyword>
<dbReference type="NCBIfam" id="TIGR00036">
    <property type="entry name" value="dapB"/>
    <property type="match status" value="1"/>
</dbReference>
<keyword evidence="5" id="KW-0220">Diaminopimelate biosynthesis</keyword>
<dbReference type="PROSITE" id="PS01298">
    <property type="entry name" value="DAPB"/>
    <property type="match status" value="1"/>
</dbReference>
<dbReference type="EMBL" id="CAEZSR010000313">
    <property type="protein sequence ID" value="CAB4600024.1"/>
    <property type="molecule type" value="Genomic_DNA"/>
</dbReference>
<dbReference type="Gene3D" id="3.30.360.10">
    <property type="entry name" value="Dihydrodipicolinate Reductase, domain 2"/>
    <property type="match status" value="1"/>
</dbReference>
<dbReference type="Pfam" id="PF05173">
    <property type="entry name" value="DapB_C"/>
    <property type="match status" value="1"/>
</dbReference>
<evidence type="ECO:0000256" key="2">
    <source>
        <dbReference type="ARBA" id="ARBA00022490"/>
    </source>
</evidence>
<evidence type="ECO:0000256" key="8">
    <source>
        <dbReference type="ARBA" id="ARBA00023154"/>
    </source>
</evidence>
<reference evidence="15" key="1">
    <citation type="submission" date="2020-05" db="EMBL/GenBank/DDBJ databases">
        <authorList>
            <person name="Chiriac C."/>
            <person name="Salcher M."/>
            <person name="Ghai R."/>
            <person name="Kavagutti S V."/>
        </authorList>
    </citation>
    <scope>NUCLEOTIDE SEQUENCE</scope>
</reference>
<dbReference type="InterPro" id="IPR023940">
    <property type="entry name" value="DHDPR_bac"/>
</dbReference>
<gene>
    <name evidence="15" type="ORF">UFOPK1493_04258</name>
</gene>
<organism evidence="15">
    <name type="scientific">freshwater metagenome</name>
    <dbReference type="NCBI Taxonomy" id="449393"/>
    <lineage>
        <taxon>unclassified sequences</taxon>
        <taxon>metagenomes</taxon>
        <taxon>ecological metagenomes</taxon>
    </lineage>
</organism>
<comment type="similarity">
    <text evidence="1">Belongs to the DapB family.</text>
</comment>
<accession>A0A6J6GLL0</accession>
<evidence type="ECO:0000256" key="6">
    <source>
        <dbReference type="ARBA" id="ARBA00023002"/>
    </source>
</evidence>
<dbReference type="InterPro" id="IPR022663">
    <property type="entry name" value="DapB_C"/>
</dbReference>
<dbReference type="PIRSF" id="PIRSF000161">
    <property type="entry name" value="DHPR"/>
    <property type="match status" value="1"/>
</dbReference>